<evidence type="ECO:0008006" key="10">
    <source>
        <dbReference type="Google" id="ProtNLM"/>
    </source>
</evidence>
<dbReference type="GO" id="GO:0005886">
    <property type="term" value="C:plasma membrane"/>
    <property type="evidence" value="ECO:0007669"/>
    <property type="project" value="UniProtKB-SubCell"/>
</dbReference>
<accession>A0AAV5GNC0</accession>
<feature type="transmembrane region" description="Helical" evidence="7">
    <location>
        <begin position="82"/>
        <end position="100"/>
    </location>
</feature>
<keyword evidence="6 7" id="KW-0472">Membrane</keyword>
<evidence type="ECO:0000256" key="1">
    <source>
        <dbReference type="ARBA" id="ARBA00004651"/>
    </source>
</evidence>
<dbReference type="GO" id="GO:0022857">
    <property type="term" value="F:transmembrane transporter activity"/>
    <property type="evidence" value="ECO:0007669"/>
    <property type="project" value="TreeGrafter"/>
</dbReference>
<evidence type="ECO:0000256" key="2">
    <source>
        <dbReference type="ARBA" id="ARBA00022448"/>
    </source>
</evidence>
<keyword evidence="3" id="KW-1003">Cell membrane</keyword>
<evidence type="ECO:0000256" key="3">
    <source>
        <dbReference type="ARBA" id="ARBA00022475"/>
    </source>
</evidence>
<protein>
    <recommendedName>
        <fullName evidence="10">Major facilitator superfamily (MFS) profile domain-containing protein</fullName>
    </recommendedName>
</protein>
<dbReference type="SUPFAM" id="SSF103473">
    <property type="entry name" value="MFS general substrate transporter"/>
    <property type="match status" value="1"/>
</dbReference>
<dbReference type="PANTHER" id="PTHR23502">
    <property type="entry name" value="MAJOR FACILITATOR SUPERFAMILY"/>
    <property type="match status" value="1"/>
</dbReference>
<proteinExistence type="predicted"/>
<reference evidence="8 9" key="1">
    <citation type="submission" date="2021-12" db="EMBL/GenBank/DDBJ databases">
        <title>High titer production of polyol ester of fatty acids by Rhodotorula paludigena BS15 towards product separation-free biomass refinery.</title>
        <authorList>
            <person name="Mano J."/>
            <person name="Ono H."/>
            <person name="Tanaka T."/>
            <person name="Naito K."/>
            <person name="Sushida H."/>
            <person name="Ike M."/>
            <person name="Tokuyasu K."/>
            <person name="Kitaoka M."/>
        </authorList>
    </citation>
    <scope>NUCLEOTIDE SEQUENCE [LARGE SCALE GENOMIC DNA]</scope>
    <source>
        <strain evidence="8 9">BS15</strain>
    </source>
</reference>
<feature type="transmembrane region" description="Helical" evidence="7">
    <location>
        <begin position="187"/>
        <end position="207"/>
    </location>
</feature>
<gene>
    <name evidence="8" type="ORF">Rhopal_005002-T1</name>
</gene>
<organism evidence="8 9">
    <name type="scientific">Rhodotorula paludigena</name>
    <dbReference type="NCBI Taxonomy" id="86838"/>
    <lineage>
        <taxon>Eukaryota</taxon>
        <taxon>Fungi</taxon>
        <taxon>Dikarya</taxon>
        <taxon>Basidiomycota</taxon>
        <taxon>Pucciniomycotina</taxon>
        <taxon>Microbotryomycetes</taxon>
        <taxon>Sporidiobolales</taxon>
        <taxon>Sporidiobolaceae</taxon>
        <taxon>Rhodotorula</taxon>
    </lineage>
</organism>
<dbReference type="PANTHER" id="PTHR23502:SF186">
    <property type="entry name" value="MAJOR FACILITATOR SUPERFAMILY (MFS) PROFILE DOMAIN-CONTAINING PROTEIN"/>
    <property type="match status" value="1"/>
</dbReference>
<evidence type="ECO:0000256" key="4">
    <source>
        <dbReference type="ARBA" id="ARBA00022692"/>
    </source>
</evidence>
<dbReference type="Gene3D" id="1.20.1250.20">
    <property type="entry name" value="MFS general substrate transporter like domains"/>
    <property type="match status" value="1"/>
</dbReference>
<keyword evidence="2" id="KW-0813">Transport</keyword>
<sequence>MLGPVIGSLVGNYLVLLDWRWPFRVMTILIGLNTLAIVLCMEETYSSVLERKFQAELGGASGPSTGYAKEVFVRTFTRPPRMLLNPGIIYVFLVSHPLLFGRHDPPTGIYSYNWPAETVGLCYLGLGIGFLASALTAAIYQDRIYRYMSTRHRNEGQPEYRLIVTQLGMVIFPAGLLLWGWTAEAQVHWIVPLIGTAIFGYGLMAAFNSIQAFIVDAYAPYSAAAMAAATFMRSITGAVLPIFAPNLFLNLSYGKGATLLACVSLPAVPVPVLLLVSGGRLREKWKFKA</sequence>
<evidence type="ECO:0000313" key="9">
    <source>
        <dbReference type="Proteomes" id="UP001342314"/>
    </source>
</evidence>
<feature type="transmembrane region" description="Helical" evidence="7">
    <location>
        <begin position="21"/>
        <end position="41"/>
    </location>
</feature>
<name>A0AAV5GNC0_9BASI</name>
<evidence type="ECO:0000256" key="7">
    <source>
        <dbReference type="SAM" id="Phobius"/>
    </source>
</evidence>
<keyword evidence="5 7" id="KW-1133">Transmembrane helix</keyword>
<keyword evidence="4 7" id="KW-0812">Transmembrane</keyword>
<evidence type="ECO:0000256" key="6">
    <source>
        <dbReference type="ARBA" id="ARBA00023136"/>
    </source>
</evidence>
<evidence type="ECO:0000256" key="5">
    <source>
        <dbReference type="ARBA" id="ARBA00022989"/>
    </source>
</evidence>
<dbReference type="InterPro" id="IPR036259">
    <property type="entry name" value="MFS_trans_sf"/>
</dbReference>
<feature type="transmembrane region" description="Helical" evidence="7">
    <location>
        <begin position="219"/>
        <end position="244"/>
    </location>
</feature>
<evidence type="ECO:0000313" key="8">
    <source>
        <dbReference type="EMBL" id="GJN91974.1"/>
    </source>
</evidence>
<dbReference type="AlphaFoldDB" id="A0AAV5GNC0"/>
<feature type="transmembrane region" description="Helical" evidence="7">
    <location>
        <begin position="256"/>
        <end position="276"/>
    </location>
</feature>
<dbReference type="EMBL" id="BQKY01000010">
    <property type="protein sequence ID" value="GJN91974.1"/>
    <property type="molecule type" value="Genomic_DNA"/>
</dbReference>
<feature type="transmembrane region" description="Helical" evidence="7">
    <location>
        <begin position="160"/>
        <end position="181"/>
    </location>
</feature>
<comment type="subcellular location">
    <subcellularLocation>
        <location evidence="1">Cell membrane</location>
        <topology evidence="1">Multi-pass membrane protein</topology>
    </subcellularLocation>
</comment>
<comment type="caution">
    <text evidence="8">The sequence shown here is derived from an EMBL/GenBank/DDBJ whole genome shotgun (WGS) entry which is preliminary data.</text>
</comment>
<feature type="transmembrane region" description="Helical" evidence="7">
    <location>
        <begin position="120"/>
        <end position="140"/>
    </location>
</feature>
<dbReference type="Proteomes" id="UP001342314">
    <property type="component" value="Unassembled WGS sequence"/>
</dbReference>
<keyword evidence="9" id="KW-1185">Reference proteome</keyword>